<name>A0A9N9IEQ0_FUNMO</name>
<gene>
    <name evidence="2" type="ORF">FMOSSE_LOCUS15708</name>
</gene>
<dbReference type="AlphaFoldDB" id="A0A9N9IEQ0"/>
<evidence type="ECO:0000256" key="1">
    <source>
        <dbReference type="SAM" id="MobiDB-lite"/>
    </source>
</evidence>
<evidence type="ECO:0000313" key="2">
    <source>
        <dbReference type="EMBL" id="CAG8732448.1"/>
    </source>
</evidence>
<dbReference type="EMBL" id="CAJVPP010017399">
    <property type="protein sequence ID" value="CAG8732448.1"/>
    <property type="molecule type" value="Genomic_DNA"/>
</dbReference>
<feature type="non-terminal residue" evidence="2">
    <location>
        <position position="1"/>
    </location>
</feature>
<accession>A0A9N9IEQ0</accession>
<evidence type="ECO:0000313" key="3">
    <source>
        <dbReference type="Proteomes" id="UP000789375"/>
    </source>
</evidence>
<feature type="compositionally biased region" description="Polar residues" evidence="1">
    <location>
        <begin position="84"/>
        <end position="121"/>
    </location>
</feature>
<keyword evidence="3" id="KW-1185">Reference proteome</keyword>
<reference evidence="2" key="1">
    <citation type="submission" date="2021-06" db="EMBL/GenBank/DDBJ databases">
        <authorList>
            <person name="Kallberg Y."/>
            <person name="Tangrot J."/>
            <person name="Rosling A."/>
        </authorList>
    </citation>
    <scope>NUCLEOTIDE SEQUENCE</scope>
    <source>
        <strain evidence="2">87-6 pot B 2015</strain>
    </source>
</reference>
<protein>
    <submittedName>
        <fullName evidence="2">11222_t:CDS:1</fullName>
    </submittedName>
</protein>
<feature type="region of interest" description="Disordered" evidence="1">
    <location>
        <begin position="75"/>
        <end position="132"/>
    </location>
</feature>
<dbReference type="Proteomes" id="UP000789375">
    <property type="component" value="Unassembled WGS sequence"/>
</dbReference>
<comment type="caution">
    <text evidence="2">The sequence shown here is derived from an EMBL/GenBank/DDBJ whole genome shotgun (WGS) entry which is preliminary data.</text>
</comment>
<organism evidence="2 3">
    <name type="scientific">Funneliformis mosseae</name>
    <name type="common">Endomycorrhizal fungus</name>
    <name type="synonym">Glomus mosseae</name>
    <dbReference type="NCBI Taxonomy" id="27381"/>
    <lineage>
        <taxon>Eukaryota</taxon>
        <taxon>Fungi</taxon>
        <taxon>Fungi incertae sedis</taxon>
        <taxon>Mucoromycota</taxon>
        <taxon>Glomeromycotina</taxon>
        <taxon>Glomeromycetes</taxon>
        <taxon>Glomerales</taxon>
        <taxon>Glomeraceae</taxon>
        <taxon>Funneliformis</taxon>
    </lineage>
</organism>
<sequence>QKVDLSSPQTIAELLKDDGVNYKNDNNKEILQQSSLETERNSRLMSILKPEANFQEYIPLNTTVQSRMMSTVDSRANSPIDDFFSSNRPSIALESSNEPDSLNKLSKTVSSPSRLTRSTPLKSRDNALNVFK</sequence>
<proteinExistence type="predicted"/>